<dbReference type="Pfam" id="PF24814">
    <property type="entry name" value="WD40_Prp19"/>
    <property type="match status" value="1"/>
</dbReference>
<dbReference type="PROSITE" id="PS50294">
    <property type="entry name" value="WD_REPEATS_REGION"/>
    <property type="match status" value="3"/>
</dbReference>
<comment type="catalytic activity">
    <reaction evidence="1 21">
        <text>S-ubiquitinyl-[E2 ubiquitin-conjugating enzyme]-L-cysteine + [acceptor protein]-L-lysine = [E2 ubiquitin-conjugating enzyme]-L-cysteine + N(6)-ubiquitinyl-[acceptor protein]-L-lysine.</text>
        <dbReference type="EC" id="2.3.2.27"/>
    </reaction>
</comment>
<dbReference type="EMBL" id="JASJQH010000061">
    <property type="protein sequence ID" value="KAK9767690.1"/>
    <property type="molecule type" value="Genomic_DNA"/>
</dbReference>
<dbReference type="PROSITE" id="PS50082">
    <property type="entry name" value="WD_REPEATS_2"/>
    <property type="match status" value="4"/>
</dbReference>
<dbReference type="PRINTS" id="PR00320">
    <property type="entry name" value="GPROTEINBRPT"/>
</dbReference>
<dbReference type="InterPro" id="IPR055340">
    <property type="entry name" value="RING-Ubox_PRP19"/>
</dbReference>
<comment type="caution">
    <text evidence="23">The sequence shown here is derived from an EMBL/GenBank/DDBJ whole genome shotgun (WGS) entry which is preliminary data.</text>
</comment>
<organism evidence="23 24">
    <name type="scientific">Basidiobolus ranarum</name>
    <dbReference type="NCBI Taxonomy" id="34480"/>
    <lineage>
        <taxon>Eukaryota</taxon>
        <taxon>Fungi</taxon>
        <taxon>Fungi incertae sedis</taxon>
        <taxon>Zoopagomycota</taxon>
        <taxon>Entomophthoromycotina</taxon>
        <taxon>Basidiobolomycetes</taxon>
        <taxon>Basidiobolales</taxon>
        <taxon>Basidiobolaceae</taxon>
        <taxon>Basidiobolus</taxon>
    </lineage>
</organism>
<dbReference type="CDD" id="cd00200">
    <property type="entry name" value="WD40"/>
    <property type="match status" value="1"/>
</dbReference>
<evidence type="ECO:0000256" key="15">
    <source>
        <dbReference type="ARBA" id="ARBA00022786"/>
    </source>
</evidence>
<evidence type="ECO:0000256" key="13">
    <source>
        <dbReference type="ARBA" id="ARBA00022763"/>
    </source>
</evidence>
<dbReference type="CDD" id="cd16656">
    <property type="entry name" value="RING-Ubox_PRP19"/>
    <property type="match status" value="1"/>
</dbReference>
<evidence type="ECO:0000313" key="24">
    <source>
        <dbReference type="Proteomes" id="UP001479436"/>
    </source>
</evidence>
<dbReference type="PROSITE" id="PS00678">
    <property type="entry name" value="WD_REPEATS_1"/>
    <property type="match status" value="2"/>
</dbReference>
<evidence type="ECO:0000313" key="23">
    <source>
        <dbReference type="EMBL" id="KAK9767690.1"/>
    </source>
</evidence>
<dbReference type="SUPFAM" id="SSF57850">
    <property type="entry name" value="RING/U-box"/>
    <property type="match status" value="1"/>
</dbReference>
<evidence type="ECO:0000256" key="2">
    <source>
        <dbReference type="ARBA" id="ARBA00004642"/>
    </source>
</evidence>
<evidence type="ECO:0000256" key="19">
    <source>
        <dbReference type="ARBA" id="ARBA00023242"/>
    </source>
</evidence>
<dbReference type="InterPro" id="IPR036322">
    <property type="entry name" value="WD40_repeat_dom_sf"/>
</dbReference>
<dbReference type="InterPro" id="IPR013915">
    <property type="entry name" value="Prp19_cc"/>
</dbReference>
<evidence type="ECO:0000256" key="5">
    <source>
        <dbReference type="ARBA" id="ARBA00012483"/>
    </source>
</evidence>
<evidence type="ECO:0000256" key="6">
    <source>
        <dbReference type="ARBA" id="ARBA00015618"/>
    </source>
</evidence>
<feature type="domain" description="U-box" evidence="22">
    <location>
        <begin position="1"/>
        <end position="71"/>
    </location>
</feature>
<evidence type="ECO:0000256" key="3">
    <source>
        <dbReference type="ARBA" id="ARBA00004906"/>
    </source>
</evidence>
<feature type="repeat" description="WD" evidence="20">
    <location>
        <begin position="296"/>
        <end position="337"/>
    </location>
</feature>
<gene>
    <name evidence="23" type="ORF">K7432_002329</name>
</gene>
<sequence>MFCAISGEAPEVPVISSKSGHVFEKRLITKYLAENDNKCPITGEELSEQDLIEVKSVPKIVKPRTPTMTSIPSMLAVFQNEWDSLMLETYTLKQQYQQVRQELSHALYQQDAACRVIARVTKERDAAREALVNLRAHMDSQAPAAEVPDNGNMSVDTQEEGLTSAVIEKMAQTSQALSKTRKKRKAPAELASVDDIKSYAQTAVVPALHSSTTPGITCIDLDSTNKLVLTGGHDKIAQIYKQDEDKTVAELKGHTKRITDVLFQGTESGAVLTSSADKTVKMWRPDDSGYTCVNTIDAHDSEVTSITLHPSKEYLVSSSQDSTWAFHDLGTGRTLSKVGSADVQTGFSCAQFHPDGLILGTGTNDSAVRIWDVKSQTNVATFSGHTGRVTSLSFSENGYYLATASEDNLVKLWDLRKLVNFKTLEVPQNNKINVVNFDYSGQYLAVGGTDVRVFKVKEWNELSVLTDNTGEVNDLRFGDFAQFLVSGGMDRSLRYFGPSSSQPMETA</sequence>
<comment type="subcellular location">
    <subcellularLocation>
        <location evidence="2">Nucleus</location>
        <location evidence="2">Nucleoplasm</location>
    </subcellularLocation>
</comment>
<evidence type="ECO:0000256" key="11">
    <source>
        <dbReference type="ARBA" id="ARBA00022728"/>
    </source>
</evidence>
<dbReference type="InterPro" id="IPR019775">
    <property type="entry name" value="WD40_repeat_CS"/>
</dbReference>
<dbReference type="Pfam" id="PF08606">
    <property type="entry name" value="Prp19"/>
    <property type="match status" value="1"/>
</dbReference>
<evidence type="ECO:0000256" key="8">
    <source>
        <dbReference type="ARBA" id="ARBA00022664"/>
    </source>
</evidence>
<evidence type="ECO:0000256" key="16">
    <source>
        <dbReference type="ARBA" id="ARBA00022833"/>
    </source>
</evidence>
<dbReference type="InterPro" id="IPR038959">
    <property type="entry name" value="Prp19"/>
</dbReference>
<keyword evidence="14" id="KW-0863">Zinc-finger</keyword>
<feature type="repeat" description="WD" evidence="20">
    <location>
        <begin position="251"/>
        <end position="283"/>
    </location>
</feature>
<evidence type="ECO:0000256" key="21">
    <source>
        <dbReference type="RuleBase" id="RU367101"/>
    </source>
</evidence>
<evidence type="ECO:0000256" key="17">
    <source>
        <dbReference type="ARBA" id="ARBA00023187"/>
    </source>
</evidence>
<evidence type="ECO:0000256" key="20">
    <source>
        <dbReference type="PROSITE-ProRule" id="PRU00221"/>
    </source>
</evidence>
<keyword evidence="16" id="KW-0862">Zinc</keyword>
<dbReference type="EC" id="2.3.2.27" evidence="5 21"/>
<dbReference type="Pfam" id="PF11789">
    <property type="entry name" value="zf-Nse"/>
    <property type="match status" value="1"/>
</dbReference>
<dbReference type="Gene3D" id="3.30.40.10">
    <property type="entry name" value="Zinc/RING finger domain, C3HC4 (zinc finger)"/>
    <property type="match status" value="1"/>
</dbReference>
<evidence type="ECO:0000256" key="14">
    <source>
        <dbReference type="ARBA" id="ARBA00022771"/>
    </source>
</evidence>
<evidence type="ECO:0000256" key="4">
    <source>
        <dbReference type="ARBA" id="ARBA00006388"/>
    </source>
</evidence>
<comment type="subunit">
    <text evidence="21">Homotetramer.</text>
</comment>
<evidence type="ECO:0000256" key="12">
    <source>
        <dbReference type="ARBA" id="ARBA00022737"/>
    </source>
</evidence>
<keyword evidence="13 21" id="KW-0227">DNA damage</keyword>
<dbReference type="InterPro" id="IPR001680">
    <property type="entry name" value="WD40_rpt"/>
</dbReference>
<accession>A0ABR2X1N9</accession>
<evidence type="ECO:0000256" key="18">
    <source>
        <dbReference type="ARBA" id="ARBA00023204"/>
    </source>
</evidence>
<keyword evidence="19 21" id="KW-0539">Nucleus</keyword>
<feature type="repeat" description="WD" evidence="20">
    <location>
        <begin position="382"/>
        <end position="416"/>
    </location>
</feature>
<dbReference type="PANTHER" id="PTHR43995:SF1">
    <property type="entry name" value="PRE-MRNA-PROCESSING FACTOR 19"/>
    <property type="match status" value="1"/>
</dbReference>
<keyword evidence="17 21" id="KW-0508">mRNA splicing</keyword>
<keyword evidence="18 21" id="KW-0234">DNA repair</keyword>
<keyword evidence="9 21" id="KW-0808">Transferase</keyword>
<keyword evidence="8 21" id="KW-0507">mRNA processing</keyword>
<keyword evidence="7 20" id="KW-0853">WD repeat</keyword>
<dbReference type="Gene3D" id="2.130.10.10">
    <property type="entry name" value="YVTN repeat-like/Quinoprotein amine dehydrogenase"/>
    <property type="match status" value="1"/>
</dbReference>
<keyword evidence="10" id="KW-0479">Metal-binding</keyword>
<name>A0ABR2X1N9_9FUNG</name>
<keyword evidence="15 21" id="KW-0833">Ubl conjugation pathway</keyword>
<evidence type="ECO:0000259" key="22">
    <source>
        <dbReference type="PROSITE" id="PS51698"/>
    </source>
</evidence>
<dbReference type="PANTHER" id="PTHR43995">
    <property type="entry name" value="PRE-MRNA-PROCESSING FACTOR 19"/>
    <property type="match status" value="1"/>
</dbReference>
<evidence type="ECO:0000256" key="10">
    <source>
        <dbReference type="ARBA" id="ARBA00022723"/>
    </source>
</evidence>
<keyword evidence="12" id="KW-0677">Repeat</keyword>
<proteinExistence type="inferred from homology"/>
<dbReference type="SUPFAM" id="SSF50978">
    <property type="entry name" value="WD40 repeat-like"/>
    <property type="match status" value="1"/>
</dbReference>
<reference evidence="23 24" key="1">
    <citation type="submission" date="2023-04" db="EMBL/GenBank/DDBJ databases">
        <title>Genome of Basidiobolus ranarum AG-B5.</title>
        <authorList>
            <person name="Stajich J.E."/>
            <person name="Carter-House D."/>
            <person name="Gryganskyi A."/>
        </authorList>
    </citation>
    <scope>NUCLEOTIDE SEQUENCE [LARGE SCALE GENOMIC DNA]</scope>
    <source>
        <strain evidence="23 24">AG-B5</strain>
    </source>
</reference>
<feature type="repeat" description="WD" evidence="20">
    <location>
        <begin position="352"/>
        <end position="381"/>
    </location>
</feature>
<dbReference type="SMART" id="SM00320">
    <property type="entry name" value="WD40"/>
    <property type="match status" value="7"/>
</dbReference>
<dbReference type="InterPro" id="IPR003613">
    <property type="entry name" value="Ubox_domain"/>
</dbReference>
<dbReference type="Proteomes" id="UP001479436">
    <property type="component" value="Unassembled WGS sequence"/>
</dbReference>
<evidence type="ECO:0000256" key="7">
    <source>
        <dbReference type="ARBA" id="ARBA00022574"/>
    </source>
</evidence>
<dbReference type="InterPro" id="IPR013083">
    <property type="entry name" value="Znf_RING/FYVE/PHD"/>
</dbReference>
<keyword evidence="11 21" id="KW-0747">Spliceosome</keyword>
<dbReference type="PROSITE" id="PS51698">
    <property type="entry name" value="U_BOX"/>
    <property type="match status" value="1"/>
</dbReference>
<dbReference type="InterPro" id="IPR020472">
    <property type="entry name" value="WD40_PAC1"/>
</dbReference>
<comment type="similarity">
    <text evidence="4 21">Belongs to the WD repeat PRP19 family.</text>
</comment>
<protein>
    <recommendedName>
        <fullName evidence="6 21">Pre-mRNA-processing factor 19</fullName>
        <ecNumber evidence="5 21">2.3.2.27</ecNumber>
    </recommendedName>
</protein>
<comment type="function">
    <text evidence="21">Ubiquitin-protein ligase which is mainly involved pre-mRNA splicing and DNA repair. Required for pre-mRNA splicing as component of the spliceosome.</text>
</comment>
<dbReference type="InterPro" id="IPR015943">
    <property type="entry name" value="WD40/YVTN_repeat-like_dom_sf"/>
</dbReference>
<dbReference type="InterPro" id="IPR004181">
    <property type="entry name" value="Znf_MIZ"/>
</dbReference>
<evidence type="ECO:0000256" key="9">
    <source>
        <dbReference type="ARBA" id="ARBA00022679"/>
    </source>
</evidence>
<dbReference type="SMART" id="SM00504">
    <property type="entry name" value="Ubox"/>
    <property type="match status" value="1"/>
</dbReference>
<keyword evidence="24" id="KW-1185">Reference proteome</keyword>
<comment type="pathway">
    <text evidence="3 21">Protein modification; protein ubiquitination.</text>
</comment>
<evidence type="ECO:0000256" key="1">
    <source>
        <dbReference type="ARBA" id="ARBA00000900"/>
    </source>
</evidence>